<protein>
    <submittedName>
        <fullName evidence="1">760_t:CDS:1</fullName>
    </submittedName>
</protein>
<gene>
    <name evidence="1" type="ORF">FCALED_LOCUS10213</name>
</gene>
<comment type="caution">
    <text evidence="1">The sequence shown here is derived from an EMBL/GenBank/DDBJ whole genome shotgun (WGS) entry which is preliminary data.</text>
</comment>
<evidence type="ECO:0000313" key="1">
    <source>
        <dbReference type="EMBL" id="CAG8633941.1"/>
    </source>
</evidence>
<proteinExistence type="predicted"/>
<feature type="non-terminal residue" evidence="1">
    <location>
        <position position="69"/>
    </location>
</feature>
<dbReference type="EMBL" id="CAJVPQ010003646">
    <property type="protein sequence ID" value="CAG8633941.1"/>
    <property type="molecule type" value="Genomic_DNA"/>
</dbReference>
<name>A0A9N9GXI4_9GLOM</name>
<keyword evidence="2" id="KW-1185">Reference proteome</keyword>
<accession>A0A9N9GXI4</accession>
<reference evidence="1" key="1">
    <citation type="submission" date="2021-06" db="EMBL/GenBank/DDBJ databases">
        <authorList>
            <person name="Kallberg Y."/>
            <person name="Tangrot J."/>
            <person name="Rosling A."/>
        </authorList>
    </citation>
    <scope>NUCLEOTIDE SEQUENCE</scope>
    <source>
        <strain evidence="1">UK204</strain>
    </source>
</reference>
<organism evidence="1 2">
    <name type="scientific">Funneliformis caledonium</name>
    <dbReference type="NCBI Taxonomy" id="1117310"/>
    <lineage>
        <taxon>Eukaryota</taxon>
        <taxon>Fungi</taxon>
        <taxon>Fungi incertae sedis</taxon>
        <taxon>Mucoromycota</taxon>
        <taxon>Glomeromycotina</taxon>
        <taxon>Glomeromycetes</taxon>
        <taxon>Glomerales</taxon>
        <taxon>Glomeraceae</taxon>
        <taxon>Funneliformis</taxon>
    </lineage>
</organism>
<sequence length="69" mass="8028">MGYQNGSVDYRLRYKDGEYPTGLGLREHPLVKLFYKHKGSCIAIPISEIADPYVHEQYYRSFSIVDTIK</sequence>
<dbReference type="Proteomes" id="UP000789570">
    <property type="component" value="Unassembled WGS sequence"/>
</dbReference>
<evidence type="ECO:0000313" key="2">
    <source>
        <dbReference type="Proteomes" id="UP000789570"/>
    </source>
</evidence>
<dbReference type="AlphaFoldDB" id="A0A9N9GXI4"/>